<protein>
    <submittedName>
        <fullName evidence="1">Uncharacterized protein</fullName>
    </submittedName>
</protein>
<proteinExistence type="predicted"/>
<accession>A0ACC0BFR6</accession>
<evidence type="ECO:0000313" key="2">
    <source>
        <dbReference type="Proteomes" id="UP001060085"/>
    </source>
</evidence>
<comment type="caution">
    <text evidence="1">The sequence shown here is derived from an EMBL/GenBank/DDBJ whole genome shotgun (WGS) entry which is preliminary data.</text>
</comment>
<dbReference type="EMBL" id="CM044703">
    <property type="protein sequence ID" value="KAI5671454.1"/>
    <property type="molecule type" value="Genomic_DNA"/>
</dbReference>
<evidence type="ECO:0000313" key="1">
    <source>
        <dbReference type="EMBL" id="KAI5671454.1"/>
    </source>
</evidence>
<name>A0ACC0BFR6_CATRO</name>
<gene>
    <name evidence="1" type="ORF">M9H77_11818</name>
</gene>
<organism evidence="1 2">
    <name type="scientific">Catharanthus roseus</name>
    <name type="common">Madagascar periwinkle</name>
    <name type="synonym">Vinca rosea</name>
    <dbReference type="NCBI Taxonomy" id="4058"/>
    <lineage>
        <taxon>Eukaryota</taxon>
        <taxon>Viridiplantae</taxon>
        <taxon>Streptophyta</taxon>
        <taxon>Embryophyta</taxon>
        <taxon>Tracheophyta</taxon>
        <taxon>Spermatophyta</taxon>
        <taxon>Magnoliopsida</taxon>
        <taxon>eudicotyledons</taxon>
        <taxon>Gunneridae</taxon>
        <taxon>Pentapetalae</taxon>
        <taxon>asterids</taxon>
        <taxon>lamiids</taxon>
        <taxon>Gentianales</taxon>
        <taxon>Apocynaceae</taxon>
        <taxon>Rauvolfioideae</taxon>
        <taxon>Vinceae</taxon>
        <taxon>Catharanthinae</taxon>
        <taxon>Catharanthus</taxon>
    </lineage>
</organism>
<reference evidence="2" key="1">
    <citation type="journal article" date="2023" name="Nat. Plants">
        <title>Single-cell RNA sequencing provides a high-resolution roadmap for understanding the multicellular compartmentation of specialized metabolism.</title>
        <authorList>
            <person name="Sun S."/>
            <person name="Shen X."/>
            <person name="Li Y."/>
            <person name="Li Y."/>
            <person name="Wang S."/>
            <person name="Li R."/>
            <person name="Zhang H."/>
            <person name="Shen G."/>
            <person name="Guo B."/>
            <person name="Wei J."/>
            <person name="Xu J."/>
            <person name="St-Pierre B."/>
            <person name="Chen S."/>
            <person name="Sun C."/>
        </authorList>
    </citation>
    <scope>NUCLEOTIDE SEQUENCE [LARGE SCALE GENOMIC DNA]</scope>
</reference>
<keyword evidence="2" id="KW-1185">Reference proteome</keyword>
<sequence length="860" mass="92021">MYLMRKDFDLLQAGIGATFMGSKDGRKENLPFDESNGGSSGGRLSSYREEDEQWRQLIIGLQGYLPLSRSSAQQQQQLVITNNPPPTAPPAPAPAPVPDFPESLWNNNINEIDESTFSLGQNINLSAVAGGPGGIGTTPPNFSTNQQQQQQNLGMTSLDGRFNISCLPAVGGSTSTDDYSLSYLLSTWVNYLLSKQRNQSAAAEGGGLIMNNNNSNINPPVVHEAATAAGGSTSGGINASGRNSSTNMTMGNAANRFPSQNPLFFPSEASNDINIPKRGEFSVHLLDSSSRLATSASGENSNMMNMATATANRFLTQNPPVPPSSLNEATNNVNIPRGKFSNHLHGSSSRLQINTAIENLSSNMNMTAAAARFLLQNPPLPPPSFPTEASNNSNIPRGEFSNQLHGSSSRLAINASDEKNSSTNMNNMTTAATATNPFQIQNLPLPPPSFPTETSNNIHIPRGKFSNDLHGSSRVAINASNEKNSSTNMNNMTTATAAANLFQIQNPLLPPPSFPTEASNINIPRGEFSNHLHGSSSRLAISASSEKNPSTNMNNMTTAATITNPFQIENPPLPPHSFPTEASNNIDISRGEFSNHLHGSSSRLAINASGEKNSSTNMNTMTTTPAIVNPFQIQNSPLPPHSFPAEASDNINISRGEFSNHVHGSSSRVASGEKNSSTNVNNFTTATANRFQIQNPALLPPSSFPAEPSNGVQIPKTVSFGFSFFNNGENVVNLPWDSAPFFPSSATINDAPAPGAVTVGRVEEQKNKEKVVNEVESGQKAASTSMTTKTDDNEKVEDDGYNFKREKEGSDFGKWQDLGFAGTEFGEQLDEFDPQKWAQQSYNGTSSSGDPNDNSSPFWP</sequence>
<dbReference type="Proteomes" id="UP001060085">
    <property type="component" value="Linkage Group LG03"/>
</dbReference>